<dbReference type="Proteomes" id="UP000252255">
    <property type="component" value="Unassembled WGS sequence"/>
</dbReference>
<evidence type="ECO:0000259" key="7">
    <source>
        <dbReference type="Pfam" id="PF00817"/>
    </source>
</evidence>
<comment type="caution">
    <text evidence="9">The sequence shown here is derived from an EMBL/GenBank/DDBJ whole genome shotgun (WGS) entry which is preliminary data.</text>
</comment>
<accession>A0A367WW45</accession>
<comment type="function">
    <text evidence="5">Poorly processive, error-prone DNA polymerase involved in untargeted mutagenesis. Copies undamaged DNA at stalled replication forks, which arise in vivo from mismatched or misaligned primer ends. These misaligned primers can be extended by PolIV. Exhibits no 3'-5' exonuclease (proofreading) activity. May be involved in translesional synthesis, in conjunction with the beta clamp from PolIII.</text>
</comment>
<evidence type="ECO:0000256" key="5">
    <source>
        <dbReference type="ARBA" id="ARBA00025589"/>
    </source>
</evidence>
<dbReference type="PANTHER" id="PTHR35369:SF2">
    <property type="entry name" value="BLR3025 PROTEIN"/>
    <property type="match status" value="1"/>
</dbReference>
<comment type="subunit">
    <text evidence="2">Monomer.</text>
</comment>
<reference evidence="9 10" key="1">
    <citation type="submission" date="2014-07" db="EMBL/GenBank/DDBJ databases">
        <title>Draft genome sequence of Thalassospira profundimaris PR54-5.</title>
        <authorList>
            <person name="Lai Q."/>
            <person name="Shao Z."/>
        </authorList>
    </citation>
    <scope>NUCLEOTIDE SEQUENCE [LARGE SCALE GENOMIC DNA]</scope>
    <source>
        <strain evidence="9 10">PR54-5</strain>
    </source>
</reference>
<protein>
    <recommendedName>
        <fullName evidence="3">DNA-directed DNA polymerase</fullName>
        <ecNumber evidence="3">2.7.7.7</ecNumber>
    </recommendedName>
</protein>
<feature type="domain" description="DNA polymerase Y-family little finger" evidence="8">
    <location>
        <begin position="226"/>
        <end position="297"/>
    </location>
</feature>
<sequence length="492" mass="54967">MVTRVDHKGVFVCGLNHAARMTGLHGGMRLSDARSILPDLIDTPEDVDLYQAHLARLIRAMDRYSPWVAPDRELHDSSLQGDGGLWLEITGGSHLFGGETAMITHILRDVKARGYAARIAIADTAGAAWACARHHPGNVSERTLSLPNDHATAAGFPVSALRLSDDIITLLSRLGLKQLGDITPLPRANITTRLGPDVLHRLDQFYGRLPEYLNFELPDSPWLIRQSFGEPLGDADNLALAIRTMTEKLCDRLQTDNLGLRRLVVRSIRVDGHAHTITTTTGAPCQSAAHVLRLLEEKMPGVDTGFGIEQVIVYAPWVEHVAFRQVRLDRQQDETGDAIALAQLIDRISHHLGPNDILYRPAHHASHLPERAAIRQSPVGPAKTSRLPDVTLPRRPVRLLDPPEPVEVIDRNPTGTPTRLRWRKMIVDILHADGPERLCPEWWGHLDRDHYALSQMTRDYFRICDQKGRVLWLFRTRPAGQDIWSVHGLFAG</sequence>
<dbReference type="EC" id="2.7.7.7" evidence="3"/>
<dbReference type="AlphaFoldDB" id="A0A367WW45"/>
<dbReference type="EMBL" id="JPWI01000006">
    <property type="protein sequence ID" value="RCK45686.1"/>
    <property type="molecule type" value="Genomic_DNA"/>
</dbReference>
<dbReference type="OrthoDB" id="9788640at2"/>
<dbReference type="PANTHER" id="PTHR35369">
    <property type="entry name" value="BLR3025 PROTEIN-RELATED"/>
    <property type="match status" value="1"/>
</dbReference>
<dbReference type="Gene3D" id="3.30.70.270">
    <property type="match status" value="1"/>
</dbReference>
<keyword evidence="9" id="KW-0808">Transferase</keyword>
<evidence type="ECO:0000256" key="2">
    <source>
        <dbReference type="ARBA" id="ARBA00011245"/>
    </source>
</evidence>
<dbReference type="Pfam" id="PF00817">
    <property type="entry name" value="IMS"/>
    <property type="match status" value="1"/>
</dbReference>
<dbReference type="GO" id="GO:0006281">
    <property type="term" value="P:DNA repair"/>
    <property type="evidence" value="ECO:0007669"/>
    <property type="project" value="InterPro"/>
</dbReference>
<dbReference type="GO" id="GO:0016740">
    <property type="term" value="F:transferase activity"/>
    <property type="evidence" value="ECO:0007669"/>
    <property type="project" value="UniProtKB-KW"/>
</dbReference>
<dbReference type="Gene3D" id="3.40.1170.60">
    <property type="match status" value="1"/>
</dbReference>
<evidence type="ECO:0000256" key="6">
    <source>
        <dbReference type="ARBA" id="ARBA00049244"/>
    </source>
</evidence>
<evidence type="ECO:0000313" key="9">
    <source>
        <dbReference type="EMBL" id="RCK45686.1"/>
    </source>
</evidence>
<evidence type="ECO:0000256" key="3">
    <source>
        <dbReference type="ARBA" id="ARBA00012417"/>
    </source>
</evidence>
<evidence type="ECO:0000256" key="4">
    <source>
        <dbReference type="ARBA" id="ARBA00022763"/>
    </source>
</evidence>
<comment type="similarity">
    <text evidence="1">Belongs to the DNA polymerase type-Y family.</text>
</comment>
<evidence type="ECO:0000256" key="1">
    <source>
        <dbReference type="ARBA" id="ARBA00010945"/>
    </source>
</evidence>
<dbReference type="CDD" id="cd03468">
    <property type="entry name" value="PolY_like"/>
    <property type="match status" value="1"/>
</dbReference>
<evidence type="ECO:0000259" key="8">
    <source>
        <dbReference type="Pfam" id="PF11799"/>
    </source>
</evidence>
<organism evidence="9 10">
    <name type="scientific">Thalassospira profundimaris</name>
    <dbReference type="NCBI Taxonomy" id="502049"/>
    <lineage>
        <taxon>Bacteria</taxon>
        <taxon>Pseudomonadati</taxon>
        <taxon>Pseudomonadota</taxon>
        <taxon>Alphaproteobacteria</taxon>
        <taxon>Rhodospirillales</taxon>
        <taxon>Thalassospiraceae</taxon>
        <taxon>Thalassospira</taxon>
    </lineage>
</organism>
<name>A0A367WW45_9PROT</name>
<dbReference type="SUPFAM" id="SSF56672">
    <property type="entry name" value="DNA/RNA polymerases"/>
    <property type="match status" value="1"/>
</dbReference>
<comment type="catalytic activity">
    <reaction evidence="6">
        <text>DNA(n) + a 2'-deoxyribonucleoside 5'-triphosphate = DNA(n+1) + diphosphate</text>
        <dbReference type="Rhea" id="RHEA:22508"/>
        <dbReference type="Rhea" id="RHEA-COMP:17339"/>
        <dbReference type="Rhea" id="RHEA-COMP:17340"/>
        <dbReference type="ChEBI" id="CHEBI:33019"/>
        <dbReference type="ChEBI" id="CHEBI:61560"/>
        <dbReference type="ChEBI" id="CHEBI:173112"/>
        <dbReference type="EC" id="2.7.7.7"/>
    </reaction>
</comment>
<dbReference type="InterPro" id="IPR043128">
    <property type="entry name" value="Rev_trsase/Diguanyl_cyclase"/>
</dbReference>
<dbReference type="InterPro" id="IPR050356">
    <property type="entry name" value="SulA_CellDiv_inhibitor"/>
</dbReference>
<proteinExistence type="inferred from homology"/>
<evidence type="ECO:0000313" key="10">
    <source>
        <dbReference type="Proteomes" id="UP000252255"/>
    </source>
</evidence>
<feature type="domain" description="UmuC" evidence="7">
    <location>
        <begin position="11"/>
        <end position="131"/>
    </location>
</feature>
<dbReference type="GO" id="GO:0003684">
    <property type="term" value="F:damaged DNA binding"/>
    <property type="evidence" value="ECO:0007669"/>
    <property type="project" value="InterPro"/>
</dbReference>
<dbReference type="InterPro" id="IPR001126">
    <property type="entry name" value="UmuC"/>
</dbReference>
<dbReference type="InterPro" id="IPR043502">
    <property type="entry name" value="DNA/RNA_pol_sf"/>
</dbReference>
<dbReference type="InterPro" id="IPR017961">
    <property type="entry name" value="DNA_pol_Y-fam_little_finger"/>
</dbReference>
<dbReference type="Pfam" id="PF11799">
    <property type="entry name" value="IMS_C"/>
    <property type="match status" value="1"/>
</dbReference>
<keyword evidence="4" id="KW-0227">DNA damage</keyword>
<gene>
    <name evidence="9" type="ORF">TH30_11070</name>
</gene>